<sequence length="500" mass="56734">MASDSEKDVDGPLCPVSECGLAVDVVIKTSDAKYFGAHLQNLENYAHGFPPVSFGKRKRTNFLEVEEDSEVVSLMLHFVHNLPQPDLRKIEMDILVRLAEAVEKYLMYSVMNTCRIVMEMRVREDPLGVLAYALKHNHHDVADSAAPEALCMQWKEIRRRLSAAGVVVWGEYREAFLILFREYPNQDVEHPQYPRACHEDAERWRRSVILQLLGAPRLILDDDWRENEIRNQTRLSTCLFCTEGWRTWIYGLARRAMVLPKFIPDCVLPVDIVVKTSDAKYFGTHLQSLESCAEGFPPSSLGEGGLVNQMDIEEDSELPQPDLRQVPIGVLVRLAEAVEKYLIYSSMSIFRLLMGIRAPEAPLGILAYALKHGYPDVADCAAPHSLGISWKEVRKELGPIGTALWGEYRESFLDVFKGHGGSRSFHDDEPPECEEAKLLYYASDELFSSPERILNKDWRDSEVDDAKYLSKCSTCTGGLKLWLEHALEEVEALPKFSTLL</sequence>
<proteinExistence type="predicted"/>
<dbReference type="EMBL" id="ML208308">
    <property type="protein sequence ID" value="TFK70750.1"/>
    <property type="molecule type" value="Genomic_DNA"/>
</dbReference>
<evidence type="ECO:0000313" key="2">
    <source>
        <dbReference type="Proteomes" id="UP000308600"/>
    </source>
</evidence>
<name>A0ACD3AY61_9AGAR</name>
<evidence type="ECO:0000313" key="1">
    <source>
        <dbReference type="EMBL" id="TFK70750.1"/>
    </source>
</evidence>
<protein>
    <submittedName>
        <fullName evidence="1">Uncharacterized protein</fullName>
    </submittedName>
</protein>
<accession>A0ACD3AY61</accession>
<dbReference type="Proteomes" id="UP000308600">
    <property type="component" value="Unassembled WGS sequence"/>
</dbReference>
<reference evidence="1 2" key="1">
    <citation type="journal article" date="2019" name="Nat. Ecol. Evol.">
        <title>Megaphylogeny resolves global patterns of mushroom evolution.</title>
        <authorList>
            <person name="Varga T."/>
            <person name="Krizsan K."/>
            <person name="Foldi C."/>
            <person name="Dima B."/>
            <person name="Sanchez-Garcia M."/>
            <person name="Sanchez-Ramirez S."/>
            <person name="Szollosi G.J."/>
            <person name="Szarkandi J.G."/>
            <person name="Papp V."/>
            <person name="Albert L."/>
            <person name="Andreopoulos W."/>
            <person name="Angelini C."/>
            <person name="Antonin V."/>
            <person name="Barry K.W."/>
            <person name="Bougher N.L."/>
            <person name="Buchanan P."/>
            <person name="Buyck B."/>
            <person name="Bense V."/>
            <person name="Catcheside P."/>
            <person name="Chovatia M."/>
            <person name="Cooper J."/>
            <person name="Damon W."/>
            <person name="Desjardin D."/>
            <person name="Finy P."/>
            <person name="Geml J."/>
            <person name="Haridas S."/>
            <person name="Hughes K."/>
            <person name="Justo A."/>
            <person name="Karasinski D."/>
            <person name="Kautmanova I."/>
            <person name="Kiss B."/>
            <person name="Kocsube S."/>
            <person name="Kotiranta H."/>
            <person name="LaButti K.M."/>
            <person name="Lechner B.E."/>
            <person name="Liimatainen K."/>
            <person name="Lipzen A."/>
            <person name="Lukacs Z."/>
            <person name="Mihaltcheva S."/>
            <person name="Morgado L.N."/>
            <person name="Niskanen T."/>
            <person name="Noordeloos M.E."/>
            <person name="Ohm R.A."/>
            <person name="Ortiz-Santana B."/>
            <person name="Ovrebo C."/>
            <person name="Racz N."/>
            <person name="Riley R."/>
            <person name="Savchenko A."/>
            <person name="Shiryaev A."/>
            <person name="Soop K."/>
            <person name="Spirin V."/>
            <person name="Szebenyi C."/>
            <person name="Tomsovsky M."/>
            <person name="Tulloss R.E."/>
            <person name="Uehling J."/>
            <person name="Grigoriev I.V."/>
            <person name="Vagvolgyi C."/>
            <person name="Papp T."/>
            <person name="Martin F.M."/>
            <person name="Miettinen O."/>
            <person name="Hibbett D.S."/>
            <person name="Nagy L.G."/>
        </authorList>
    </citation>
    <scope>NUCLEOTIDE SEQUENCE [LARGE SCALE GENOMIC DNA]</scope>
    <source>
        <strain evidence="1 2">NL-1719</strain>
    </source>
</reference>
<keyword evidence="2" id="KW-1185">Reference proteome</keyword>
<organism evidence="1 2">
    <name type="scientific">Pluteus cervinus</name>
    <dbReference type="NCBI Taxonomy" id="181527"/>
    <lineage>
        <taxon>Eukaryota</taxon>
        <taxon>Fungi</taxon>
        <taxon>Dikarya</taxon>
        <taxon>Basidiomycota</taxon>
        <taxon>Agaricomycotina</taxon>
        <taxon>Agaricomycetes</taxon>
        <taxon>Agaricomycetidae</taxon>
        <taxon>Agaricales</taxon>
        <taxon>Pluteineae</taxon>
        <taxon>Pluteaceae</taxon>
        <taxon>Pluteus</taxon>
    </lineage>
</organism>
<gene>
    <name evidence="1" type="ORF">BDN72DRAFT_958592</name>
</gene>